<dbReference type="EMBL" id="CABR01000031">
    <property type="protein sequence ID" value="CBI09421.1"/>
    <property type="molecule type" value="Genomic_DNA"/>
</dbReference>
<reference evidence="1" key="1">
    <citation type="submission" date="2009-10" db="EMBL/GenBank/DDBJ databases">
        <title>Diversity of trophic interactions inside an arsenic-rich microbial ecosystem.</title>
        <authorList>
            <person name="Bertin P.N."/>
            <person name="Heinrich-Salmeron A."/>
            <person name="Pelletier E."/>
            <person name="Goulhen-Chollet F."/>
            <person name="Arsene-Ploetze F."/>
            <person name="Gallien S."/>
            <person name="Calteau A."/>
            <person name="Vallenet D."/>
            <person name="Casiot C."/>
            <person name="Chane-Woon-Ming B."/>
            <person name="Giloteaux L."/>
            <person name="Barakat M."/>
            <person name="Bonnefoy V."/>
            <person name="Bruneel O."/>
            <person name="Chandler M."/>
            <person name="Cleiss J."/>
            <person name="Duran R."/>
            <person name="Elbaz-Poulichet F."/>
            <person name="Fonknechten N."/>
            <person name="Lauga B."/>
            <person name="Mornico D."/>
            <person name="Ortet P."/>
            <person name="Schaeffer C."/>
            <person name="Siguier P."/>
            <person name="Alexander Thil Smith A."/>
            <person name="Van Dorsselaer A."/>
            <person name="Weissenbach J."/>
            <person name="Medigue C."/>
            <person name="Le Paslier D."/>
        </authorList>
    </citation>
    <scope>NUCLEOTIDE SEQUENCE</scope>
</reference>
<name>E6QQA0_9ZZZZ</name>
<gene>
    <name evidence="1" type="ORF">CARN7_0149</name>
</gene>
<proteinExistence type="predicted"/>
<accession>E6QQA0</accession>
<organism evidence="1">
    <name type="scientific">mine drainage metagenome</name>
    <dbReference type="NCBI Taxonomy" id="410659"/>
    <lineage>
        <taxon>unclassified sequences</taxon>
        <taxon>metagenomes</taxon>
        <taxon>ecological metagenomes</taxon>
    </lineage>
</organism>
<comment type="caution">
    <text evidence="1">The sequence shown here is derived from an EMBL/GenBank/DDBJ whole genome shotgun (WGS) entry which is preliminary data.</text>
</comment>
<dbReference type="AlphaFoldDB" id="E6QQA0"/>
<evidence type="ECO:0000313" key="1">
    <source>
        <dbReference type="EMBL" id="CBI09421.1"/>
    </source>
</evidence>
<sequence>MRPPILYDASGQLKLMFFATFLNKPSVVCLSQGPDQDESF</sequence>
<protein>
    <submittedName>
        <fullName evidence="1">Uncharacterized protein</fullName>
    </submittedName>
</protein>